<evidence type="ECO:0000313" key="2">
    <source>
        <dbReference type="Proteomes" id="UP000198693"/>
    </source>
</evidence>
<accession>A0A1I7IL61</accession>
<dbReference type="STRING" id="463301.SAMN04487955_107107"/>
<dbReference type="Proteomes" id="UP000198693">
    <property type="component" value="Unassembled WGS sequence"/>
</dbReference>
<organism evidence="1 2">
    <name type="scientific">Halomonas korlensis</name>
    <dbReference type="NCBI Taxonomy" id="463301"/>
    <lineage>
        <taxon>Bacteria</taxon>
        <taxon>Pseudomonadati</taxon>
        <taxon>Pseudomonadota</taxon>
        <taxon>Gammaproteobacteria</taxon>
        <taxon>Oceanospirillales</taxon>
        <taxon>Halomonadaceae</taxon>
        <taxon>Halomonas</taxon>
    </lineage>
</organism>
<keyword evidence="2" id="KW-1185">Reference proteome</keyword>
<proteinExistence type="predicted"/>
<gene>
    <name evidence="1" type="ORF">SAMN04487955_107107</name>
</gene>
<dbReference type="AlphaFoldDB" id="A0A1I7IL61"/>
<sequence>MASYIICNSYLLLKDQQVRDLYNSFREKREEYQRVISGELKGQYFEYEADMRRVILPKIPLDLLNQQVYQKMNLNGRPVSATAQIDNTIASLESAIETRDSVIQMIRRSPEMDEAVKAKLYFGFPLPDGSLSTEYADALEGISTYVDDVVFYSNLLCEDLFEHGQKIRKRLKDQYREEPPEVNKVDFADAEEKGLMPDKERYANWLQGHRTISSNESEAGWFDRLLKKMSNKSRKTDA</sequence>
<reference evidence="2" key="1">
    <citation type="submission" date="2016-10" db="EMBL/GenBank/DDBJ databases">
        <authorList>
            <person name="Varghese N."/>
            <person name="Submissions S."/>
        </authorList>
    </citation>
    <scope>NUCLEOTIDE SEQUENCE [LARGE SCALE GENOMIC DNA]</scope>
    <source>
        <strain evidence="2">CGMCC 1.6981</strain>
    </source>
</reference>
<evidence type="ECO:0000313" key="1">
    <source>
        <dbReference type="EMBL" id="SFU73643.1"/>
    </source>
</evidence>
<dbReference type="EMBL" id="FPBP01000007">
    <property type="protein sequence ID" value="SFU73643.1"/>
    <property type="molecule type" value="Genomic_DNA"/>
</dbReference>
<name>A0A1I7IL61_9GAMM</name>
<protein>
    <submittedName>
        <fullName evidence="1">Uncharacterized protein</fullName>
    </submittedName>
</protein>